<dbReference type="InterPro" id="IPR029058">
    <property type="entry name" value="AB_hydrolase_fold"/>
</dbReference>
<keyword evidence="3" id="KW-0479">Metal-binding</keyword>
<gene>
    <name evidence="9" type="ORF">AJ80_03236</name>
</gene>
<dbReference type="STRING" id="1447883.A0A2B7YJG5"/>
<dbReference type="InterPro" id="IPR011118">
    <property type="entry name" value="Tannase/feruloyl_esterase"/>
</dbReference>
<comment type="similarity">
    <text evidence="1 8">Belongs to the tannase family.</text>
</comment>
<keyword evidence="10" id="KW-1185">Reference proteome</keyword>
<dbReference type="SUPFAM" id="SSF53474">
    <property type="entry name" value="alpha/beta-Hydrolases"/>
    <property type="match status" value="1"/>
</dbReference>
<dbReference type="GO" id="GO:0030600">
    <property type="term" value="F:feruloyl esterase activity"/>
    <property type="evidence" value="ECO:0007669"/>
    <property type="project" value="UniProtKB-ARBA"/>
</dbReference>
<proteinExistence type="inferred from homology"/>
<dbReference type="Pfam" id="PF07519">
    <property type="entry name" value="Tannase"/>
    <property type="match status" value="1"/>
</dbReference>
<feature type="signal peptide" evidence="8">
    <location>
        <begin position="1"/>
        <end position="17"/>
    </location>
</feature>
<keyword evidence="5 8" id="KW-0378">Hydrolase</keyword>
<evidence type="ECO:0000256" key="3">
    <source>
        <dbReference type="ARBA" id="ARBA00022723"/>
    </source>
</evidence>
<comment type="caution">
    <text evidence="9">The sequence shown here is derived from an EMBL/GenBank/DDBJ whole genome shotgun (WGS) entry which is preliminary data.</text>
</comment>
<feature type="chain" id="PRO_5011822360" description="Carboxylic ester hydrolase" evidence="8">
    <location>
        <begin position="18"/>
        <end position="525"/>
    </location>
</feature>
<evidence type="ECO:0000256" key="4">
    <source>
        <dbReference type="ARBA" id="ARBA00022729"/>
    </source>
</evidence>
<dbReference type="Proteomes" id="UP000224634">
    <property type="component" value="Unassembled WGS sequence"/>
</dbReference>
<sequence>MIAPLLSLAVLAAFVSATPHNKPGHASPCQAIKPPHVPGAHIVSIKGTEKKNLTVPEAPTIPNLDICQVDVVLSHPHANDNVLVQVWLPLSQWNGRFLGTGGGAYAPGLFDLYLAPAVAQGYAAAATDGGVGVNPLTPDAWALKPNGKVNSELLENFIQRSIHDMAVVGKAVTESFYGKKPHHSYFSGCSTGGRQAMVEAQHYPRDFDGIVSGSPTLNRATFNVALLWPQVVMAEENTYPSLCEFNAFAEAGIAACDELDGLKDGIIMNIKDCNFDPYKLVGSKVTCDGKEITISRNVAKVVKRIYDGATTPSGLQLAPGMVVGTPFDSVANTTTTPDGHRVGNPLFYANEWAKYFLEKDAQFDTSRIPSSTFKKWYAQSEFEYTDIFADSVPNLTCFKDAGGKMIMWHGLADPLIYPKGSIGYRQAVEREMGGSRQVDKFYRYFLAPGAGHCGLPPFGVGAPLDPVASLVEWVERGKAPDTLPAGVVDADGVQSTHDICKYPMMSKFVGGDPKVAESFMCVRHF</sequence>
<accession>A0A2B7YJG5</accession>
<dbReference type="AlphaFoldDB" id="A0A2B7YJG5"/>
<reference evidence="9 10" key="1">
    <citation type="submission" date="2017-10" db="EMBL/GenBank/DDBJ databases">
        <title>Comparative genomics in systemic dimorphic fungi from Ajellomycetaceae.</title>
        <authorList>
            <person name="Munoz J.F."/>
            <person name="Mcewen J.G."/>
            <person name="Clay O.K."/>
            <person name="Cuomo C.A."/>
        </authorList>
    </citation>
    <scope>NUCLEOTIDE SEQUENCE [LARGE SCALE GENOMIC DNA]</scope>
    <source>
        <strain evidence="9 10">UAMH7299</strain>
    </source>
</reference>
<organism evidence="9 10">
    <name type="scientific">Polytolypa hystricis (strain UAMH7299)</name>
    <dbReference type="NCBI Taxonomy" id="1447883"/>
    <lineage>
        <taxon>Eukaryota</taxon>
        <taxon>Fungi</taxon>
        <taxon>Dikarya</taxon>
        <taxon>Ascomycota</taxon>
        <taxon>Pezizomycotina</taxon>
        <taxon>Eurotiomycetes</taxon>
        <taxon>Eurotiomycetidae</taxon>
        <taxon>Onygenales</taxon>
        <taxon>Onygenales incertae sedis</taxon>
        <taxon>Polytolypa</taxon>
    </lineage>
</organism>
<evidence type="ECO:0000256" key="6">
    <source>
        <dbReference type="ARBA" id="ARBA00022837"/>
    </source>
</evidence>
<keyword evidence="7" id="KW-1015">Disulfide bond</keyword>
<evidence type="ECO:0000256" key="2">
    <source>
        <dbReference type="ARBA" id="ARBA00022487"/>
    </source>
</evidence>
<evidence type="ECO:0000313" key="9">
    <source>
        <dbReference type="EMBL" id="PGH21445.1"/>
    </source>
</evidence>
<dbReference type="GO" id="GO:0046872">
    <property type="term" value="F:metal ion binding"/>
    <property type="evidence" value="ECO:0007669"/>
    <property type="project" value="UniProtKB-KW"/>
</dbReference>
<keyword evidence="6" id="KW-0106">Calcium</keyword>
<dbReference type="OrthoDB" id="3039123at2759"/>
<dbReference type="EMBL" id="PDNA01000035">
    <property type="protein sequence ID" value="PGH21445.1"/>
    <property type="molecule type" value="Genomic_DNA"/>
</dbReference>
<evidence type="ECO:0000256" key="1">
    <source>
        <dbReference type="ARBA" id="ARBA00006249"/>
    </source>
</evidence>
<name>A0A2B7YJG5_POLH7</name>
<keyword evidence="4 8" id="KW-0732">Signal</keyword>
<keyword evidence="2" id="KW-0719">Serine esterase</keyword>
<evidence type="ECO:0000256" key="8">
    <source>
        <dbReference type="RuleBase" id="RU361238"/>
    </source>
</evidence>
<protein>
    <recommendedName>
        <fullName evidence="8">Carboxylic ester hydrolase</fullName>
        <ecNumber evidence="8">3.1.1.-</ecNumber>
    </recommendedName>
</protein>
<dbReference type="Gene3D" id="3.40.50.1820">
    <property type="entry name" value="alpha/beta hydrolase"/>
    <property type="match status" value="1"/>
</dbReference>
<evidence type="ECO:0000256" key="5">
    <source>
        <dbReference type="ARBA" id="ARBA00022801"/>
    </source>
</evidence>
<dbReference type="EC" id="3.1.1.-" evidence="8"/>
<evidence type="ECO:0000313" key="10">
    <source>
        <dbReference type="Proteomes" id="UP000224634"/>
    </source>
</evidence>
<dbReference type="PANTHER" id="PTHR33938">
    <property type="entry name" value="FERULOYL ESTERASE B-RELATED"/>
    <property type="match status" value="1"/>
</dbReference>
<evidence type="ECO:0000256" key="7">
    <source>
        <dbReference type="ARBA" id="ARBA00023157"/>
    </source>
</evidence>
<dbReference type="PANTHER" id="PTHR33938:SF8">
    <property type="entry name" value="CARBOXYLIC ESTER HYDROLASE"/>
    <property type="match status" value="1"/>
</dbReference>